<evidence type="ECO:0000256" key="3">
    <source>
        <dbReference type="ARBA" id="ARBA00022527"/>
    </source>
</evidence>
<dbReference type="InterPro" id="IPR021668">
    <property type="entry name" value="TAN"/>
</dbReference>
<dbReference type="PROSITE" id="PS00916">
    <property type="entry name" value="PI3_4_KINASE_2"/>
    <property type="match status" value="1"/>
</dbReference>
<dbReference type="GO" id="GO:0006281">
    <property type="term" value="P:DNA repair"/>
    <property type="evidence" value="ECO:0007669"/>
    <property type="project" value="InterPro"/>
</dbReference>
<organism evidence="17 18">
    <name type="scientific">Cimex lectularius</name>
    <name type="common">Bed bug</name>
    <name type="synonym">Acanthia lectularia</name>
    <dbReference type="NCBI Taxonomy" id="79782"/>
    <lineage>
        <taxon>Eukaryota</taxon>
        <taxon>Metazoa</taxon>
        <taxon>Ecdysozoa</taxon>
        <taxon>Arthropoda</taxon>
        <taxon>Hexapoda</taxon>
        <taxon>Insecta</taxon>
        <taxon>Pterygota</taxon>
        <taxon>Neoptera</taxon>
        <taxon>Paraneoptera</taxon>
        <taxon>Hemiptera</taxon>
        <taxon>Heteroptera</taxon>
        <taxon>Panheteroptera</taxon>
        <taxon>Cimicomorpha</taxon>
        <taxon>Cimicidae</taxon>
        <taxon>Cimex</taxon>
    </lineage>
</organism>
<dbReference type="Pfam" id="PF11640">
    <property type="entry name" value="TAN"/>
    <property type="match status" value="1"/>
</dbReference>
<evidence type="ECO:0000256" key="9">
    <source>
        <dbReference type="ARBA" id="ARBA00023242"/>
    </source>
</evidence>
<evidence type="ECO:0000256" key="10">
    <source>
        <dbReference type="ARBA" id="ARBA00023306"/>
    </source>
</evidence>
<dbReference type="GeneID" id="106664980"/>
<evidence type="ECO:0000259" key="14">
    <source>
        <dbReference type="PROSITE" id="PS50290"/>
    </source>
</evidence>
<dbReference type="InterPro" id="IPR038980">
    <property type="entry name" value="ATM_plant"/>
</dbReference>
<comment type="catalytic activity">
    <reaction evidence="11 13">
        <text>L-threonyl-[protein] + ATP = O-phospho-L-threonyl-[protein] + ADP + H(+)</text>
        <dbReference type="Rhea" id="RHEA:46608"/>
        <dbReference type="Rhea" id="RHEA-COMP:11060"/>
        <dbReference type="Rhea" id="RHEA-COMP:11605"/>
        <dbReference type="ChEBI" id="CHEBI:15378"/>
        <dbReference type="ChEBI" id="CHEBI:30013"/>
        <dbReference type="ChEBI" id="CHEBI:30616"/>
        <dbReference type="ChEBI" id="CHEBI:61977"/>
        <dbReference type="ChEBI" id="CHEBI:456216"/>
        <dbReference type="EC" id="2.7.11.1"/>
    </reaction>
</comment>
<evidence type="ECO:0000256" key="1">
    <source>
        <dbReference type="ARBA" id="ARBA00004123"/>
    </source>
</evidence>
<dbReference type="FunFam" id="3.30.1010.10:FF:000023">
    <property type="entry name" value="Serine/threonine-protein kinase ATM"/>
    <property type="match status" value="1"/>
</dbReference>
<dbReference type="OMA" id="ASIAKCT"/>
<sequence>MSDLERHLIDLYNQLDSNKIKDRKKSFEELKQILQESNYTSLIDKNSTVKNKGGVNWNQLFISAHNGAIKEAELCLTEKSERKIFGVKNFISIILELVAKANSEVPRLLCSNIVSCILEASETPHNRRLFSEGYSRMLHDHVLSCKKYWSELTLLQWIDLQKLCQLLLEEANSDKMKCTLVSCLNFVCLHGSHITKFLPHIHNLLKELPNFLSQMSTSQMPGLQLSVIQLSLTICKRIKEEYRYSVCKFGEIACPYLITLYESRDVINKKELIAQLLIEIVEVHHPCGVASNSPGALAFSWDDWTSQLKTLYKTLEDEIFSILNSKNVLSPYIVHLAVICAKQVFSENYAKQFGSQESIDFSFDTPSTSKRRRLNSGIDFLISTVQTKPIADVAPLLIFLEALMERYPEMFTEEDFLKLLQYTSEKLPICTLTVVTNQLCRIAVQLVNLEEVLIDKTEGYEKEIQNLWLNIWNTAINFLHFSKEIGLKQPSEETHPLVRALIRKGFQTFMADSLLKLYLTGVLPFAEESLKTFICLCQNGVISETPEVRKKLLEWLIINRVLDDCSSAVLCGQAMFALLLKSKFPSDEKIVPSPKWRESELYFLSTSLEQLPKTIVQSKENNCNALIEYPQFLKETIQKLKEKEEEFIGMNDPLVALPHATALVVLTSLALQHKISGSEEIKKLLDNCLELLWPFLTNQLKESREEVMNELLIAANIFFQEIVKQPSYVNNRNVEKMAQHVFVFFIQDYKSSTTNSMLTPSQKFAFDGFEEVKKVNYEDVPLIQLNSLKLILNLAMINSTCNGNYCIEDYLFTVCNDTIQPTTLKGFKIILMVLNTILARKKLPNNILTKVLLLVRDLYSSRFKHHEELIVILKMTMNVIPHVYDSNDIDHHEDLCSLISTCSKVIIEKKDYGPEIMKHFVDVLISMVKTDRNNKWKIEHAGNGINLPTALQILEFFKSPSNQVRFKAIEHIPIIFKNEVVSQDLMEIQMEAFTRLMEAVSDLFTVKGGLPEEDIEEEALKRSCCALKIIATIITNSYVWRRKALFKLSTLVSSKNIQRTLIQRILNQIQVDMNLSNVTMLLEQNLDHIVLSWYELFKNFKDFPFSLMGCISRTDFFTDYKQFLVPIVISKKDKAELDFLALSINMDRSTLVQECFPEVVSCLLPKFSPATETMQQTLSIHAFIEQIIGSHKFQELLTEKFEKVLVCIFSKLHDLHYFNQLCGDDHSVAFPEKTSLNIDYEGICAALSYLQKTSPDPNRELLVLLALEHPLHIHNTMHTLFTYITVATCDEIRALALSQYIAFCYELLKNITQIKRTGGYVIRQVIHVLLMMSKSELAIPVLHYMYRIITVSLPHCAIVFNDLLTHIVPTLVAFVKQNPTKDEIAMQILEHLLIKCRSMFTSVENLDPLPNSDVFLTLKKSQNTKDSLKDVIKNFLAAGSQNLDPSYRTEGLEHLCQQLIVKKDELAKFYEELRMSRGLSEDCAQSLLHRLIISLIQLTTSNNSEITKCAAQCLGEIGPCNLTTLVLKPESQSQPPSFCSKVISLLIPLLVNNDPELVSSTASALIALMKTKEGHQVKDSLQRTEKCYISPFVSKSSKQKSSYCVEMHEQKLKESLHLWCPDYIYLLHAEWVRGLTSSILNAFTKEESFLRLLIPIVDTQVHIAEELLPYLVYMILKHQENFISQIEHKINDFFKKHFNMAHGIGTQVEDTKSVNIYMNRASIQCMLRVINFYRQQEAMSEIKLSKKLGLDYLYIAQAAQFCKAYFTSILYAELWAEQILSDFQIPEDLSNLSPLEKISQYKPEEAIILQKLLWEGYKEIGEFDAVYGCGDIHLVETSGRIKFYSQMGLWSKVIEQCELSQDPAFTQDLVDALRMSGKFTIAKQVANDKSDYECAWRLGDWSLNLPKEENYSGLLYGALKAIHNQDKITACQLVDSARVLVVNSVEHASLEVANNIYQPLSRLRALRELEVSCENNGELQWKNEENGRWVDFEPIYYQRGMLMDRKVLPEVWLNLAKKATKFESYLIAQRWLESIEKLNPRKDVLDKVYLQKAQLAWKTGDSLRAKYLIKKVMDEQNYTESSLLSQALLTYGTWMAESKSEQASVIIQKYFEKARSVSERNRKERLAAADCLAKYADSEYQRLIQYFNSKEFSEKCENARVSQKMLAELQKGKADSVDYIRVTKTYEVQVELVNEEMKTLKKEIHTYLILALTEYINCLILGEGDSNDLKMFRVVSLWLGLSDTQHKTLENEINRFMQKINSHKFILILSQLAARISDEKSAFTSVLNSILIRCCKEHPYHSVPIILALANSYKDVDYLQREKNISSKASSSTSKENSKPRVRGALQIYEELLKDKNICEIVLKMQELSLAYISLANCDIPRSMRPGDYKIATGEPIRKLKCLNILPCLSMSIPVNKLGNYSNIVSIQGFAEVYTLVGGVNQPKKVSCICSDGVTRYQLIKGKDDLRQDAVMQQVFTVMNILLRSEESTANRKLLIRTYKVVPLSQRSGLIEWVDNTEPIGVYLAGNNYRQGAHKRYYPKDLSTLECRQRMRDVANKKADIKLKVFNEICSKLNPVFRYFFTEKYPTPTQWFESRLAYTRSVATNSMIGYILGIGDRHVCNILMDLKTAEVIHIDFGIAFEQARILPTPETVPFRLTRDIVDGMGVTGVEGVFRRCCEETLKVLRKCQEPILTTLEVLLYDPLYTWTITPKKAQTFQSEDGSNSTTIDSEEKSSEELNALAMWALQRLKQKLEGREGGGATGVEGQVNYLINTATDPANLSGLFQGWQAYL</sequence>
<dbReference type="GO" id="GO:0005634">
    <property type="term" value="C:nucleus"/>
    <property type="evidence" value="ECO:0007669"/>
    <property type="project" value="UniProtKB-SubCell"/>
</dbReference>
<dbReference type="Gene3D" id="1.25.10.10">
    <property type="entry name" value="Leucine-rich Repeat Variant"/>
    <property type="match status" value="1"/>
</dbReference>
<dbReference type="Pfam" id="PF23593">
    <property type="entry name" value="HEAT_ATR"/>
    <property type="match status" value="1"/>
</dbReference>
<dbReference type="Pfam" id="PF02260">
    <property type="entry name" value="FATC"/>
    <property type="match status" value="1"/>
</dbReference>
<dbReference type="Pfam" id="PF02259">
    <property type="entry name" value="FAT"/>
    <property type="match status" value="1"/>
</dbReference>
<dbReference type="InterPro" id="IPR011009">
    <property type="entry name" value="Kinase-like_dom_sf"/>
</dbReference>
<dbReference type="Proteomes" id="UP000494040">
    <property type="component" value="Unassembled WGS sequence"/>
</dbReference>
<evidence type="ECO:0000256" key="5">
    <source>
        <dbReference type="ARBA" id="ARBA00022741"/>
    </source>
</evidence>
<dbReference type="Gene3D" id="1.25.40.10">
    <property type="entry name" value="Tetratricopeptide repeat domain"/>
    <property type="match status" value="1"/>
</dbReference>
<keyword evidence="18" id="KW-1185">Reference proteome</keyword>
<dbReference type="Gene3D" id="1.10.1070.11">
    <property type="entry name" value="Phosphatidylinositol 3-/4-kinase, catalytic domain"/>
    <property type="match status" value="1"/>
</dbReference>
<dbReference type="KEGG" id="clec:106664980"/>
<feature type="domain" description="FATC" evidence="16">
    <location>
        <begin position="2759"/>
        <end position="2791"/>
    </location>
</feature>
<evidence type="ECO:0000256" key="4">
    <source>
        <dbReference type="ARBA" id="ARBA00022679"/>
    </source>
</evidence>
<accession>A0A8I6SGI3</accession>
<evidence type="ECO:0000313" key="17">
    <source>
        <dbReference type="EnsemblMetazoa" id="XP_024081634.1"/>
    </source>
</evidence>
<dbReference type="PROSITE" id="PS51190">
    <property type="entry name" value="FATC"/>
    <property type="match status" value="1"/>
</dbReference>
<feature type="domain" description="PI3K/PI4K catalytic" evidence="14">
    <location>
        <begin position="2430"/>
        <end position="2749"/>
    </location>
</feature>
<dbReference type="SMART" id="SM01342">
    <property type="entry name" value="TAN"/>
    <property type="match status" value="1"/>
</dbReference>
<evidence type="ECO:0000256" key="8">
    <source>
        <dbReference type="ARBA" id="ARBA00022840"/>
    </source>
</evidence>
<dbReference type="InterPro" id="IPR011990">
    <property type="entry name" value="TPR-like_helical_dom_sf"/>
</dbReference>
<feature type="domain" description="FAT" evidence="15">
    <location>
        <begin position="1754"/>
        <end position="2312"/>
    </location>
</feature>
<dbReference type="CDD" id="cd05171">
    <property type="entry name" value="PIKKc_ATM"/>
    <property type="match status" value="1"/>
</dbReference>
<dbReference type="PANTHER" id="PTHR37079:SF4">
    <property type="entry name" value="SERINE_THREONINE-PROTEIN KINASE ATM"/>
    <property type="match status" value="1"/>
</dbReference>
<dbReference type="SUPFAM" id="SSF48371">
    <property type="entry name" value="ARM repeat"/>
    <property type="match status" value="1"/>
</dbReference>
<keyword evidence="4 13" id="KW-0808">Transferase</keyword>
<dbReference type="InterPro" id="IPR011989">
    <property type="entry name" value="ARM-like"/>
</dbReference>
<dbReference type="Pfam" id="PF00454">
    <property type="entry name" value="PI3_PI4_kinase"/>
    <property type="match status" value="1"/>
</dbReference>
<dbReference type="GO" id="GO:0004674">
    <property type="term" value="F:protein serine/threonine kinase activity"/>
    <property type="evidence" value="ECO:0007669"/>
    <property type="project" value="UniProtKB-KW"/>
</dbReference>
<evidence type="ECO:0000256" key="11">
    <source>
        <dbReference type="ARBA" id="ARBA00047899"/>
    </source>
</evidence>
<evidence type="ECO:0000256" key="7">
    <source>
        <dbReference type="ARBA" id="ARBA00022777"/>
    </source>
</evidence>
<dbReference type="InterPro" id="IPR014009">
    <property type="entry name" value="PIK_FAT"/>
</dbReference>
<name>A0A8I6SGI3_CIMLE</name>
<dbReference type="SUPFAM" id="SSF56112">
    <property type="entry name" value="Protein kinase-like (PK-like)"/>
    <property type="match status" value="1"/>
</dbReference>
<proteinExistence type="inferred from homology"/>
<dbReference type="InterPro" id="IPR003151">
    <property type="entry name" value="PIK-rel_kinase_FAT"/>
</dbReference>
<keyword evidence="7 13" id="KW-0418">Kinase</keyword>
<evidence type="ECO:0000256" key="12">
    <source>
        <dbReference type="ARBA" id="ARBA00048679"/>
    </source>
</evidence>
<comment type="subcellular location">
    <subcellularLocation>
        <location evidence="1 13">Nucleus</location>
    </subcellularLocation>
</comment>
<dbReference type="InterPro" id="IPR036940">
    <property type="entry name" value="PI3/4_kinase_cat_sf"/>
</dbReference>
<dbReference type="PROSITE" id="PS50290">
    <property type="entry name" value="PI3_4_KINASE_3"/>
    <property type="match status" value="1"/>
</dbReference>
<keyword evidence="3 13" id="KW-0723">Serine/threonine-protein kinase</keyword>
<comment type="catalytic activity">
    <reaction evidence="12">
        <text>L-seryl-[protein] + ATP = O-phospho-L-seryl-[protein] + ADP + H(+)</text>
        <dbReference type="Rhea" id="RHEA:17989"/>
        <dbReference type="Rhea" id="RHEA-COMP:9863"/>
        <dbReference type="Rhea" id="RHEA-COMP:11604"/>
        <dbReference type="ChEBI" id="CHEBI:15378"/>
        <dbReference type="ChEBI" id="CHEBI:29999"/>
        <dbReference type="ChEBI" id="CHEBI:30616"/>
        <dbReference type="ChEBI" id="CHEBI:83421"/>
        <dbReference type="ChEBI" id="CHEBI:456216"/>
        <dbReference type="EC" id="2.7.11.1"/>
    </reaction>
</comment>
<reference evidence="17" key="1">
    <citation type="submission" date="2022-01" db="UniProtKB">
        <authorList>
            <consortium name="EnsemblMetazoa"/>
        </authorList>
    </citation>
    <scope>IDENTIFICATION</scope>
</reference>
<protein>
    <recommendedName>
        <fullName evidence="13">non-specific serine/threonine protein kinase</fullName>
        <ecNumber evidence="13">2.7.11.1</ecNumber>
    </recommendedName>
</protein>
<evidence type="ECO:0000256" key="6">
    <source>
        <dbReference type="ARBA" id="ARBA00022763"/>
    </source>
</evidence>
<keyword evidence="10" id="KW-0131">Cell cycle</keyword>
<evidence type="ECO:0000259" key="16">
    <source>
        <dbReference type="PROSITE" id="PS51190"/>
    </source>
</evidence>
<keyword evidence="9 13" id="KW-0539">Nucleus</keyword>
<evidence type="ECO:0000313" key="18">
    <source>
        <dbReference type="Proteomes" id="UP000494040"/>
    </source>
</evidence>
<dbReference type="OrthoDB" id="381190at2759"/>
<dbReference type="EC" id="2.7.11.1" evidence="13"/>
<evidence type="ECO:0000256" key="2">
    <source>
        <dbReference type="ARBA" id="ARBA00010769"/>
    </source>
</evidence>
<comment type="similarity">
    <text evidence="2 13">Belongs to the PI3/PI4-kinase family. ATM subfamily.</text>
</comment>
<dbReference type="PROSITE" id="PS51189">
    <property type="entry name" value="FAT"/>
    <property type="match status" value="1"/>
</dbReference>
<dbReference type="PROSITE" id="PS00915">
    <property type="entry name" value="PI3_4_KINASE_1"/>
    <property type="match status" value="1"/>
</dbReference>
<dbReference type="SMART" id="SM01343">
    <property type="entry name" value="FATC"/>
    <property type="match status" value="1"/>
</dbReference>
<dbReference type="RefSeq" id="XP_024081634.1">
    <property type="nucleotide sequence ID" value="XM_024225866.1"/>
</dbReference>
<evidence type="ECO:0000259" key="15">
    <source>
        <dbReference type="PROSITE" id="PS51189"/>
    </source>
</evidence>
<dbReference type="GO" id="GO:0005524">
    <property type="term" value="F:ATP binding"/>
    <property type="evidence" value="ECO:0007669"/>
    <property type="project" value="UniProtKB-KW"/>
</dbReference>
<keyword evidence="6 13" id="KW-0227">DNA damage</keyword>
<dbReference type="InterPro" id="IPR044107">
    <property type="entry name" value="PIKKc_ATM"/>
</dbReference>
<keyword evidence="5 13" id="KW-0547">Nucleotide-binding</keyword>
<dbReference type="InterPro" id="IPR016024">
    <property type="entry name" value="ARM-type_fold"/>
</dbReference>
<evidence type="ECO:0000256" key="13">
    <source>
        <dbReference type="RuleBase" id="RU365027"/>
    </source>
</evidence>
<dbReference type="Gene3D" id="3.30.1010.10">
    <property type="entry name" value="Phosphatidylinositol 3-kinase Catalytic Subunit, Chain A, domain 4"/>
    <property type="match status" value="1"/>
</dbReference>
<dbReference type="InterPro" id="IPR003152">
    <property type="entry name" value="FATC_dom"/>
</dbReference>
<dbReference type="SMART" id="SM00146">
    <property type="entry name" value="PI3Kc"/>
    <property type="match status" value="1"/>
</dbReference>
<dbReference type="InterPro" id="IPR057564">
    <property type="entry name" value="HEAT_ATR"/>
</dbReference>
<dbReference type="PANTHER" id="PTHR37079">
    <property type="entry name" value="SERINE/THREONINE-PROTEIN KINASE ATM"/>
    <property type="match status" value="1"/>
</dbReference>
<dbReference type="EnsemblMetazoa" id="XM_024225866.1">
    <property type="protein sequence ID" value="XP_024081634.1"/>
    <property type="gene ID" value="LOC106664980"/>
</dbReference>
<keyword evidence="8 13" id="KW-0067">ATP-binding</keyword>
<dbReference type="InterPro" id="IPR018936">
    <property type="entry name" value="PI3/4_kinase_CS"/>
</dbReference>
<dbReference type="InterPro" id="IPR000403">
    <property type="entry name" value="PI3/4_kinase_cat_dom"/>
</dbReference>